<feature type="chain" id="PRO_5019784057" evidence="2">
    <location>
        <begin position="21"/>
        <end position="108"/>
    </location>
</feature>
<dbReference type="Pfam" id="PF00201">
    <property type="entry name" value="UDPGT"/>
    <property type="match status" value="1"/>
</dbReference>
<dbReference type="SUPFAM" id="SSF53756">
    <property type="entry name" value="UDP-Glycosyltransferase/glycogen phosphorylase"/>
    <property type="match status" value="1"/>
</dbReference>
<dbReference type="EMBL" id="SCKG01000007">
    <property type="protein sequence ID" value="TDH10177.1"/>
    <property type="molecule type" value="Genomic_DNA"/>
</dbReference>
<accession>A0A484D6A3</accession>
<name>A0A484D6A3_PERFV</name>
<dbReference type="AlphaFoldDB" id="A0A484D6A3"/>
<keyword evidence="2" id="KW-0732">Signal</keyword>
<evidence type="ECO:0000256" key="2">
    <source>
        <dbReference type="SAM" id="SignalP"/>
    </source>
</evidence>
<dbReference type="GO" id="GO:0008194">
    <property type="term" value="F:UDP-glycosyltransferase activity"/>
    <property type="evidence" value="ECO:0007669"/>
    <property type="project" value="InterPro"/>
</dbReference>
<dbReference type="Proteomes" id="UP000295070">
    <property type="component" value="Chromosome 7"/>
</dbReference>
<organism evidence="3 4">
    <name type="scientific">Perca flavescens</name>
    <name type="common">American yellow perch</name>
    <name type="synonym">Morone flavescens</name>
    <dbReference type="NCBI Taxonomy" id="8167"/>
    <lineage>
        <taxon>Eukaryota</taxon>
        <taxon>Metazoa</taxon>
        <taxon>Chordata</taxon>
        <taxon>Craniata</taxon>
        <taxon>Vertebrata</taxon>
        <taxon>Euteleostomi</taxon>
        <taxon>Actinopterygii</taxon>
        <taxon>Neopterygii</taxon>
        <taxon>Teleostei</taxon>
        <taxon>Neoteleostei</taxon>
        <taxon>Acanthomorphata</taxon>
        <taxon>Eupercaria</taxon>
        <taxon>Perciformes</taxon>
        <taxon>Percoidei</taxon>
        <taxon>Percidae</taxon>
        <taxon>Percinae</taxon>
        <taxon>Perca</taxon>
    </lineage>
</organism>
<keyword evidence="1" id="KW-0808">Transferase</keyword>
<feature type="signal peptide" evidence="2">
    <location>
        <begin position="1"/>
        <end position="20"/>
    </location>
</feature>
<evidence type="ECO:0000313" key="4">
    <source>
        <dbReference type="Proteomes" id="UP000295070"/>
    </source>
</evidence>
<comment type="caution">
    <text evidence="3">The sequence shown here is derived from an EMBL/GenBank/DDBJ whole genome shotgun (WGS) entry which is preliminary data.</text>
</comment>
<gene>
    <name evidence="3" type="ORF">EPR50_G00072380</name>
</gene>
<dbReference type="InterPro" id="IPR002213">
    <property type="entry name" value="UDP_glucos_trans"/>
</dbReference>
<evidence type="ECO:0000256" key="1">
    <source>
        <dbReference type="ARBA" id="ARBA00022679"/>
    </source>
</evidence>
<sequence length="108" mass="12103">MGSYPALAFVLLFSATLSSSCDDGKVLLYPIDGSHWLNMKILVEALHSQGHQITGLHSSTRWYVSEFSPHYTSITITQEQSQNLESQDFMTSFLKRLIEFTMGISGLL</sequence>
<proteinExistence type="predicted"/>
<keyword evidence="4" id="KW-1185">Reference proteome</keyword>
<protein>
    <submittedName>
        <fullName evidence="3">Uncharacterized protein</fullName>
    </submittedName>
</protein>
<dbReference type="STRING" id="8167.A0A484D6A3"/>
<reference evidence="3 4" key="1">
    <citation type="submission" date="2019-01" db="EMBL/GenBank/DDBJ databases">
        <title>A chromosome-scale genome assembly of the yellow perch, Perca flavescens.</title>
        <authorList>
            <person name="Feron R."/>
            <person name="Morvezen R."/>
            <person name="Bestin A."/>
            <person name="Haffray P."/>
            <person name="Klopp C."/>
            <person name="Zahm M."/>
            <person name="Cabau C."/>
            <person name="Roques C."/>
            <person name="Donnadieu C."/>
            <person name="Bouchez O."/>
            <person name="Christie M."/>
            <person name="Larson W."/>
            <person name="Guiguen Y."/>
        </authorList>
    </citation>
    <scope>NUCLEOTIDE SEQUENCE [LARGE SCALE GENOMIC DNA]</scope>
    <source>
        <strain evidence="3">YP-PL-M2</strain>
        <tissue evidence="3">Blood</tissue>
    </source>
</reference>
<evidence type="ECO:0000313" key="3">
    <source>
        <dbReference type="EMBL" id="TDH10177.1"/>
    </source>
</evidence>